<comment type="caution">
    <text evidence="1">The sequence shown here is derived from an EMBL/GenBank/DDBJ whole genome shotgun (WGS) entry which is preliminary data.</text>
</comment>
<reference evidence="1 2" key="1">
    <citation type="submission" date="2020-11" db="EMBL/GenBank/DDBJ databases">
        <title>Winogradskyella marina sp. nov., isolated from marine sediment.</title>
        <authorList>
            <person name="Bo J."/>
            <person name="Wang S."/>
            <person name="Song X."/>
            <person name="Du Z."/>
        </authorList>
    </citation>
    <scope>NUCLEOTIDE SEQUENCE [LARGE SCALE GENOMIC DNA]</scope>
    <source>
        <strain evidence="1 2">F6397</strain>
    </source>
</reference>
<gene>
    <name evidence="1" type="ORF">ITJ86_16860</name>
</gene>
<accession>A0ABS0EQ76</accession>
<dbReference type="EMBL" id="JADOET010000027">
    <property type="protein sequence ID" value="MBF8151575.1"/>
    <property type="molecule type" value="Genomic_DNA"/>
</dbReference>
<evidence type="ECO:0000313" key="2">
    <source>
        <dbReference type="Proteomes" id="UP000611215"/>
    </source>
</evidence>
<evidence type="ECO:0000313" key="1">
    <source>
        <dbReference type="EMBL" id="MBF8151575.1"/>
    </source>
</evidence>
<dbReference type="PROSITE" id="PS51257">
    <property type="entry name" value="PROKAR_LIPOPROTEIN"/>
    <property type="match status" value="1"/>
</dbReference>
<proteinExistence type="predicted"/>
<evidence type="ECO:0008006" key="3">
    <source>
        <dbReference type="Google" id="ProtNLM"/>
    </source>
</evidence>
<dbReference type="RefSeq" id="WP_195872827.1">
    <property type="nucleotide sequence ID" value="NZ_JADOET010000027.1"/>
</dbReference>
<protein>
    <recommendedName>
        <fullName evidence="3">Lipoprotein</fullName>
    </recommendedName>
</protein>
<keyword evidence="2" id="KW-1185">Reference proteome</keyword>
<name>A0ABS0EQ76_9FLAO</name>
<sequence length="169" mass="19821">MNKNYKIFVLLFAALFLIGCSSTNKLVKKAKQLNCGKPIEFIYDRQSDIVKLELIEQVHGDYRIPNYESEFRYVISEFDKNSNSDIKVNNGFGFQHDSIIYVNTRIERIVMKFGDLKTTLETDINFKLKHNEIRITGIHSGHWEISTNVMFRKTLIDAVHQFLQMNCDY</sequence>
<organism evidence="1 2">
    <name type="scientific">Winogradskyella marina</name>
    <dbReference type="NCBI Taxonomy" id="2785530"/>
    <lineage>
        <taxon>Bacteria</taxon>
        <taxon>Pseudomonadati</taxon>
        <taxon>Bacteroidota</taxon>
        <taxon>Flavobacteriia</taxon>
        <taxon>Flavobacteriales</taxon>
        <taxon>Flavobacteriaceae</taxon>
        <taxon>Winogradskyella</taxon>
    </lineage>
</organism>
<dbReference type="Proteomes" id="UP000611215">
    <property type="component" value="Unassembled WGS sequence"/>
</dbReference>